<evidence type="ECO:0000256" key="1">
    <source>
        <dbReference type="SAM" id="MobiDB-lite"/>
    </source>
</evidence>
<dbReference type="AlphaFoldDB" id="A0A369KDV9"/>
<comment type="caution">
    <text evidence="2">The sequence shown here is derived from an EMBL/GenBank/DDBJ whole genome shotgun (WGS) entry which is preliminary data.</text>
</comment>
<accession>A0A369KDV9</accession>
<evidence type="ECO:0000313" key="2">
    <source>
        <dbReference type="EMBL" id="RDB29914.1"/>
    </source>
</evidence>
<dbReference type="EMBL" id="LUEZ02000009">
    <property type="protein sequence ID" value="RDB29914.1"/>
    <property type="molecule type" value="Genomic_DNA"/>
</dbReference>
<feature type="region of interest" description="Disordered" evidence="1">
    <location>
        <begin position="36"/>
        <end position="91"/>
    </location>
</feature>
<name>A0A369KDV9_HYPMA</name>
<keyword evidence="3" id="KW-1185">Reference proteome</keyword>
<proteinExistence type="predicted"/>
<sequence>MFGVVSRTFVNGAKAAAGGVSKIVRSVVKAPKAIVRKARSLGSSKPKLPPRSRGPSDPEAAAAPPNPDNDTKPKPKGPPGGSKPKKTEGIE</sequence>
<reference evidence="2" key="1">
    <citation type="submission" date="2018-04" db="EMBL/GenBank/DDBJ databases">
        <title>Whole genome sequencing of Hypsizygus marmoreus.</title>
        <authorList>
            <person name="Choi I.-G."/>
            <person name="Min B."/>
            <person name="Kim J.-G."/>
            <person name="Kim S."/>
            <person name="Oh Y.-L."/>
            <person name="Kong W.-S."/>
            <person name="Park H."/>
            <person name="Jeong J."/>
            <person name="Song E.-S."/>
        </authorList>
    </citation>
    <scope>NUCLEOTIDE SEQUENCE [LARGE SCALE GENOMIC DNA]</scope>
    <source>
        <strain evidence="2">51987-8</strain>
    </source>
</reference>
<dbReference type="Proteomes" id="UP000076154">
    <property type="component" value="Unassembled WGS sequence"/>
</dbReference>
<evidence type="ECO:0000313" key="3">
    <source>
        <dbReference type="Proteomes" id="UP000076154"/>
    </source>
</evidence>
<protein>
    <submittedName>
        <fullName evidence="2">Uncharacterized protein</fullName>
    </submittedName>
</protein>
<dbReference type="InParanoid" id="A0A369KDV9"/>
<gene>
    <name evidence="2" type="ORF">Hypma_014084</name>
</gene>
<organism evidence="2 3">
    <name type="scientific">Hypsizygus marmoreus</name>
    <name type="common">White beech mushroom</name>
    <name type="synonym">Agaricus marmoreus</name>
    <dbReference type="NCBI Taxonomy" id="39966"/>
    <lineage>
        <taxon>Eukaryota</taxon>
        <taxon>Fungi</taxon>
        <taxon>Dikarya</taxon>
        <taxon>Basidiomycota</taxon>
        <taxon>Agaricomycotina</taxon>
        <taxon>Agaricomycetes</taxon>
        <taxon>Agaricomycetidae</taxon>
        <taxon>Agaricales</taxon>
        <taxon>Tricholomatineae</taxon>
        <taxon>Lyophyllaceae</taxon>
        <taxon>Hypsizygus</taxon>
    </lineage>
</organism>